<keyword evidence="3" id="KW-1185">Reference proteome</keyword>
<dbReference type="Proteomes" id="UP000703269">
    <property type="component" value="Unassembled WGS sequence"/>
</dbReference>
<proteinExistence type="predicted"/>
<dbReference type="EMBL" id="BPQB01000002">
    <property type="protein sequence ID" value="GJE85063.1"/>
    <property type="molecule type" value="Genomic_DNA"/>
</dbReference>
<dbReference type="OrthoDB" id="2803471at2759"/>
<gene>
    <name evidence="2" type="ORF">PsYK624_011400</name>
</gene>
<dbReference type="Pfam" id="PF20151">
    <property type="entry name" value="DUF6533"/>
    <property type="match status" value="1"/>
</dbReference>
<protein>
    <recommendedName>
        <fullName evidence="1">DUF6533 domain-containing protein</fullName>
    </recommendedName>
</protein>
<organism evidence="2 3">
    <name type="scientific">Phanerochaete sordida</name>
    <dbReference type="NCBI Taxonomy" id="48140"/>
    <lineage>
        <taxon>Eukaryota</taxon>
        <taxon>Fungi</taxon>
        <taxon>Dikarya</taxon>
        <taxon>Basidiomycota</taxon>
        <taxon>Agaricomycotina</taxon>
        <taxon>Agaricomycetes</taxon>
        <taxon>Polyporales</taxon>
        <taxon>Phanerochaetaceae</taxon>
        <taxon>Phanerochaete</taxon>
    </lineage>
</organism>
<name>A0A9P3L8J0_9APHY</name>
<evidence type="ECO:0000259" key="1">
    <source>
        <dbReference type="Pfam" id="PF20151"/>
    </source>
</evidence>
<evidence type="ECO:0000313" key="3">
    <source>
        <dbReference type="Proteomes" id="UP000703269"/>
    </source>
</evidence>
<evidence type="ECO:0000313" key="2">
    <source>
        <dbReference type="EMBL" id="GJE85063.1"/>
    </source>
</evidence>
<reference evidence="2 3" key="1">
    <citation type="submission" date="2021-08" db="EMBL/GenBank/DDBJ databases">
        <title>Draft Genome Sequence of Phanerochaete sordida strain YK-624.</title>
        <authorList>
            <person name="Mori T."/>
            <person name="Dohra H."/>
            <person name="Suzuki T."/>
            <person name="Kawagishi H."/>
            <person name="Hirai H."/>
        </authorList>
    </citation>
    <scope>NUCLEOTIDE SEQUENCE [LARGE SCALE GENOMIC DNA]</scope>
    <source>
        <strain evidence="2 3">YK-624</strain>
    </source>
</reference>
<sequence length="112" mass="12922">MTSPFPILLSRDYYLALLLERLRINHYYTVATCVWLIYDYFLTLPQEVDCIWRKPFGGLSLLFYVNRYGALALRVLAVIQGTPNNGPLFADRLCVQFEPPLEHPFTACLCTS</sequence>
<dbReference type="AlphaFoldDB" id="A0A9P3L8J0"/>
<feature type="domain" description="DUF6533" evidence="1">
    <location>
        <begin position="27"/>
        <end position="71"/>
    </location>
</feature>
<accession>A0A9P3L8J0</accession>
<dbReference type="InterPro" id="IPR045340">
    <property type="entry name" value="DUF6533"/>
</dbReference>
<comment type="caution">
    <text evidence="2">The sequence shown here is derived from an EMBL/GenBank/DDBJ whole genome shotgun (WGS) entry which is preliminary data.</text>
</comment>